<evidence type="ECO:0000313" key="3">
    <source>
        <dbReference type="Proteomes" id="UP001500212"/>
    </source>
</evidence>
<proteinExistence type="predicted"/>
<feature type="region of interest" description="Disordered" evidence="1">
    <location>
        <begin position="1"/>
        <end position="196"/>
    </location>
</feature>
<feature type="compositionally biased region" description="Basic and acidic residues" evidence="1">
    <location>
        <begin position="30"/>
        <end position="76"/>
    </location>
</feature>
<evidence type="ECO:0000313" key="2">
    <source>
        <dbReference type="EMBL" id="GAA4604567.1"/>
    </source>
</evidence>
<reference evidence="3" key="1">
    <citation type="journal article" date="2019" name="Int. J. Syst. Evol. Microbiol.">
        <title>The Global Catalogue of Microorganisms (GCM) 10K type strain sequencing project: providing services to taxonomists for standard genome sequencing and annotation.</title>
        <authorList>
            <consortium name="The Broad Institute Genomics Platform"/>
            <consortium name="The Broad Institute Genome Sequencing Center for Infectious Disease"/>
            <person name="Wu L."/>
            <person name="Ma J."/>
        </authorList>
    </citation>
    <scope>NUCLEOTIDE SEQUENCE [LARGE SCALE GENOMIC DNA]</scope>
    <source>
        <strain evidence="3">JCM 17938</strain>
    </source>
</reference>
<keyword evidence="3" id="KW-1185">Reference proteome</keyword>
<protein>
    <submittedName>
        <fullName evidence="2">Uncharacterized protein</fullName>
    </submittedName>
</protein>
<gene>
    <name evidence="2" type="ORF">GCM10023195_15590</name>
</gene>
<organism evidence="2 3">
    <name type="scientific">Actinoallomurus liliacearum</name>
    <dbReference type="NCBI Taxonomy" id="1080073"/>
    <lineage>
        <taxon>Bacteria</taxon>
        <taxon>Bacillati</taxon>
        <taxon>Actinomycetota</taxon>
        <taxon>Actinomycetes</taxon>
        <taxon>Streptosporangiales</taxon>
        <taxon>Thermomonosporaceae</taxon>
        <taxon>Actinoallomurus</taxon>
    </lineage>
</organism>
<feature type="compositionally biased region" description="Basic and acidic residues" evidence="1">
    <location>
        <begin position="1"/>
        <end position="13"/>
    </location>
</feature>
<dbReference type="RefSeq" id="WP_345350585.1">
    <property type="nucleotide sequence ID" value="NZ_BAABHJ010000004.1"/>
</dbReference>
<name>A0ABP8TCL6_9ACTN</name>
<evidence type="ECO:0000256" key="1">
    <source>
        <dbReference type="SAM" id="MobiDB-lite"/>
    </source>
</evidence>
<comment type="caution">
    <text evidence="2">The sequence shown here is derived from an EMBL/GenBank/DDBJ whole genome shotgun (WGS) entry which is preliminary data.</text>
</comment>
<sequence>MKDYQDRTDERARPMPGDRPVAGMPMTGADEGRGRTADRTEDHDTEPDKIILSSRTEDETREATGSGRDDTREPRIEPGSPADPLGERTAGPTATARSYAPGGSPAESTGSAPTDAGPAGDGVGPAPWTTPARADDERPPADSPGVAVAADGSDPATVAGESGTSLPAGSGADAVAEETAPDIPAGETAAERFFGRDDADRFDSRWREVKAGFVDDPRASVEQAGALCEEAVTALTTALEDQQRGLRERWNGDADTERLRTALRAYGDLLGRLTSL</sequence>
<dbReference type="EMBL" id="BAABHJ010000004">
    <property type="protein sequence ID" value="GAA4604567.1"/>
    <property type="molecule type" value="Genomic_DNA"/>
</dbReference>
<dbReference type="Proteomes" id="UP001500212">
    <property type="component" value="Unassembled WGS sequence"/>
</dbReference>
<accession>A0ABP8TCL6</accession>